<reference evidence="5 6" key="1">
    <citation type="submission" date="2019-07" db="EMBL/GenBank/DDBJ databases">
        <title>Georgenia wutianyii sp. nov. and Georgenia *** sp. nov. isolated from plateau pika (Ochotona curzoniae) in the Qinghai-Tibet plateau of China.</title>
        <authorList>
            <person name="Tian Z."/>
        </authorList>
    </citation>
    <scope>NUCLEOTIDE SEQUENCE [LARGE SCALE GENOMIC DNA]</scope>
    <source>
        <strain evidence="5 6">Z446</strain>
    </source>
</reference>
<evidence type="ECO:0000313" key="6">
    <source>
        <dbReference type="Proteomes" id="UP000318693"/>
    </source>
</evidence>
<dbReference type="GO" id="GO:0005975">
    <property type="term" value="P:carbohydrate metabolic process"/>
    <property type="evidence" value="ECO:0007669"/>
    <property type="project" value="InterPro"/>
</dbReference>
<dbReference type="GO" id="GO:0042802">
    <property type="term" value="F:identical protein binding"/>
    <property type="evidence" value="ECO:0007669"/>
    <property type="project" value="TreeGrafter"/>
</dbReference>
<feature type="site" description="Part of the allosteric site" evidence="3">
    <location>
        <position position="178"/>
    </location>
</feature>
<dbReference type="Pfam" id="PF01182">
    <property type="entry name" value="Glucosamine_iso"/>
    <property type="match status" value="1"/>
</dbReference>
<comment type="function">
    <text evidence="3">Catalyzes the reversible isomerization-deamination of glucosamine 6-phosphate (GlcN6P) to form fructose 6-phosphate (Fru6P) and ammonium ion.</text>
</comment>
<dbReference type="PANTHER" id="PTHR11280">
    <property type="entry name" value="GLUCOSAMINE-6-PHOSPHATE ISOMERASE"/>
    <property type="match status" value="1"/>
</dbReference>
<dbReference type="NCBIfam" id="TIGR00502">
    <property type="entry name" value="nagB"/>
    <property type="match status" value="1"/>
</dbReference>
<dbReference type="Gene3D" id="3.40.50.1360">
    <property type="match status" value="1"/>
</dbReference>
<dbReference type="InterPro" id="IPR006148">
    <property type="entry name" value="Glc/Gal-6P_isomerase"/>
</dbReference>
<dbReference type="SUPFAM" id="SSF100950">
    <property type="entry name" value="NagB/RpiA/CoA transferase-like"/>
    <property type="match status" value="1"/>
</dbReference>
<comment type="similarity">
    <text evidence="3">Belongs to the glucosamine/galactosamine-6-phosphate isomerase family. NagB subfamily.</text>
</comment>
<comment type="catalytic activity">
    <reaction evidence="3">
        <text>alpha-D-glucosamine 6-phosphate + H2O = beta-D-fructose 6-phosphate + NH4(+)</text>
        <dbReference type="Rhea" id="RHEA:12172"/>
        <dbReference type="ChEBI" id="CHEBI:15377"/>
        <dbReference type="ChEBI" id="CHEBI:28938"/>
        <dbReference type="ChEBI" id="CHEBI:57634"/>
        <dbReference type="ChEBI" id="CHEBI:75989"/>
        <dbReference type="EC" id="3.5.99.6"/>
    </reaction>
</comment>
<feature type="active site" description="For ring-opening step" evidence="3">
    <location>
        <position position="161"/>
    </location>
</feature>
<keyword evidence="2 3" id="KW-0119">Carbohydrate metabolism</keyword>
<accession>A0A552WJR2</accession>
<dbReference type="InterPro" id="IPR037171">
    <property type="entry name" value="NagB/RpiA_transferase-like"/>
</dbReference>
<feature type="site" description="Part of the allosteric site" evidence="3">
    <location>
        <position position="181"/>
    </location>
</feature>
<dbReference type="InterPro" id="IPR004547">
    <property type="entry name" value="Glucosamine6P_isomerase"/>
</dbReference>
<dbReference type="InterPro" id="IPR018321">
    <property type="entry name" value="Glucosamine6P_isomerase_CS"/>
</dbReference>
<comment type="caution">
    <text evidence="3">Lacks conserved residue(s) required for the propagation of feature annotation.</text>
</comment>
<feature type="active site" description="For ring-opening step" evidence="3">
    <location>
        <position position="168"/>
    </location>
</feature>
<keyword evidence="3" id="KW-0021">Allosteric enzyme</keyword>
<evidence type="ECO:0000256" key="2">
    <source>
        <dbReference type="ARBA" id="ARBA00023277"/>
    </source>
</evidence>
<feature type="site" description="Part of the allosteric site" evidence="3">
    <location>
        <position position="171"/>
    </location>
</feature>
<proteinExistence type="inferred from homology"/>
<dbReference type="UniPathway" id="UPA00629">
    <property type="reaction ID" value="UER00684"/>
</dbReference>
<dbReference type="PROSITE" id="PS01161">
    <property type="entry name" value="GLC_GALNAC_ISOMERASE"/>
    <property type="match status" value="1"/>
</dbReference>
<protein>
    <recommendedName>
        <fullName evidence="3">Glucosamine-6-phosphate deaminase</fullName>
        <ecNumber evidence="3">3.5.99.6</ecNumber>
    </recommendedName>
    <alternativeName>
        <fullName evidence="3">GlcN6P deaminase</fullName>
        <shortName evidence="3">GNPDA</shortName>
    </alternativeName>
    <alternativeName>
        <fullName evidence="3">Glucosamine-6-phosphate isomerase</fullName>
    </alternativeName>
</protein>
<evidence type="ECO:0000256" key="1">
    <source>
        <dbReference type="ARBA" id="ARBA00022801"/>
    </source>
</evidence>
<dbReference type="CDD" id="cd01399">
    <property type="entry name" value="GlcN6P_deaminase"/>
    <property type="match status" value="1"/>
</dbReference>
<dbReference type="HAMAP" id="MF_01241">
    <property type="entry name" value="GlcN6P_deamin"/>
    <property type="match status" value="1"/>
</dbReference>
<name>A0A552WJR2_9MICO</name>
<dbReference type="GO" id="GO:0004342">
    <property type="term" value="F:glucosamine-6-phosphate deaminase activity"/>
    <property type="evidence" value="ECO:0007669"/>
    <property type="project" value="UniProtKB-UniRule"/>
</dbReference>
<dbReference type="GO" id="GO:0019262">
    <property type="term" value="P:N-acetylneuraminate catabolic process"/>
    <property type="evidence" value="ECO:0007669"/>
    <property type="project" value="UniProtKB-UniRule"/>
</dbReference>
<dbReference type="AlphaFoldDB" id="A0A552WJR2"/>
<keyword evidence="6" id="KW-1185">Reference proteome</keyword>
<feature type="domain" description="Glucosamine/galactosamine-6-phosphate isomerase" evidence="4">
    <location>
        <begin position="34"/>
        <end position="252"/>
    </location>
</feature>
<comment type="pathway">
    <text evidence="3">Amino-sugar metabolism; N-acetylneuraminate degradation; D-fructose 6-phosphate from N-acetylneuraminate: step 5/5.</text>
</comment>
<feature type="site" description="Part of the allosteric site" evidence="3">
    <location>
        <position position="180"/>
    </location>
</feature>
<dbReference type="NCBIfam" id="NF001684">
    <property type="entry name" value="PRK00443.1-4"/>
    <property type="match status" value="1"/>
</dbReference>
<feature type="active site" description="Proton acceptor; for enolization step" evidence="3">
    <location>
        <position position="92"/>
    </location>
</feature>
<dbReference type="EC" id="3.5.99.6" evidence="3"/>
<gene>
    <name evidence="3 5" type="primary">nagB</name>
    <name evidence="5" type="ORF">FJ693_19445</name>
</gene>
<dbReference type="GO" id="GO:0005737">
    <property type="term" value="C:cytoplasm"/>
    <property type="evidence" value="ECO:0007669"/>
    <property type="project" value="TreeGrafter"/>
</dbReference>
<feature type="active site" description="Proton acceptor; for ring-opening step" evidence="3">
    <location>
        <position position="163"/>
    </location>
</feature>
<evidence type="ECO:0000313" key="5">
    <source>
        <dbReference type="EMBL" id="TRW42990.1"/>
    </source>
</evidence>
<comment type="caution">
    <text evidence="5">The sequence shown here is derived from an EMBL/GenBank/DDBJ whole genome shotgun (WGS) entry which is preliminary data.</text>
</comment>
<comment type="activity regulation">
    <text evidence="3">Allosterically activated by N-acetylglucosamine 6-phosphate (GlcNAc6P).</text>
</comment>
<keyword evidence="1 3" id="KW-0378">Hydrolase</keyword>
<evidence type="ECO:0000256" key="3">
    <source>
        <dbReference type="HAMAP-Rule" id="MF_01241"/>
    </source>
</evidence>
<organism evidence="5 6">
    <name type="scientific">Georgenia yuyongxinii</name>
    <dbReference type="NCBI Taxonomy" id="2589797"/>
    <lineage>
        <taxon>Bacteria</taxon>
        <taxon>Bacillati</taxon>
        <taxon>Actinomycetota</taxon>
        <taxon>Actinomycetes</taxon>
        <taxon>Micrococcales</taxon>
        <taxon>Bogoriellaceae</taxon>
        <taxon>Georgenia</taxon>
    </lineage>
</organism>
<dbReference type="EMBL" id="VJXR01000114">
    <property type="protein sequence ID" value="TRW42990.1"/>
    <property type="molecule type" value="Genomic_DNA"/>
</dbReference>
<evidence type="ECO:0000259" key="4">
    <source>
        <dbReference type="Pfam" id="PF01182"/>
    </source>
</evidence>
<dbReference type="GO" id="GO:0006043">
    <property type="term" value="P:glucosamine catabolic process"/>
    <property type="evidence" value="ECO:0007669"/>
    <property type="project" value="TreeGrafter"/>
</dbReference>
<dbReference type="PANTHER" id="PTHR11280:SF5">
    <property type="entry name" value="GLUCOSAMINE-6-PHOSPHATE ISOMERASE"/>
    <property type="match status" value="1"/>
</dbReference>
<dbReference type="GO" id="GO:0006046">
    <property type="term" value="P:N-acetylglucosamine catabolic process"/>
    <property type="evidence" value="ECO:0007669"/>
    <property type="project" value="UniProtKB-UniRule"/>
</dbReference>
<dbReference type="Proteomes" id="UP000318693">
    <property type="component" value="Unassembled WGS sequence"/>
</dbReference>
<sequence>MSGWKRVRLDGRARAWPGTEREGRVVEVVIQHGAADIAALVADEIEKLLAAKPDAVLGLATGSSPLAVYDELVRRHEAGRISFARARGFMLDEYVGLPDDHPERYRNVIEREIASRVDFAPGAVQGPDGNSDDLLGACEDYEAAIAAAGGVDLQILGIGTDGHIAFNEPGSSLASRTRIKTLTSQTRTDNARFFDGDVERVPRHCLTQGLATIMSARHLVLIATGTGKAEAVHQLTEGPVSAMWPATVMQHHPHATVLVDDAAASRLQLGAYYREVFATKPAWQGL</sequence>